<feature type="signal peptide" evidence="1">
    <location>
        <begin position="1"/>
        <end position="17"/>
    </location>
</feature>
<dbReference type="NCBIfam" id="TIGR04088">
    <property type="entry name" value="cognate_SipW"/>
    <property type="match status" value="1"/>
</dbReference>
<dbReference type="AlphaFoldDB" id="A0A0G1V2X9"/>
<dbReference type="InterPro" id="IPR023833">
    <property type="entry name" value="Signal_pept_SipW-depend-type"/>
</dbReference>
<feature type="chain" id="PRO_5002540181" evidence="1">
    <location>
        <begin position="18"/>
        <end position="198"/>
    </location>
</feature>
<organism evidence="2 3">
    <name type="scientific">Candidatus Amesbacteria bacterium GW2011_GWA1_47_16</name>
    <dbReference type="NCBI Taxonomy" id="1618353"/>
    <lineage>
        <taxon>Bacteria</taxon>
        <taxon>Candidatus Amesiibacteriota</taxon>
    </lineage>
</organism>
<dbReference type="EMBL" id="LCNV01000009">
    <property type="protein sequence ID" value="KKU64320.1"/>
    <property type="molecule type" value="Genomic_DNA"/>
</dbReference>
<name>A0A0G1V2X9_9BACT</name>
<gene>
    <name evidence="2" type="ORF">UX87_C0009G0002</name>
</gene>
<sequence>MRNINTKIALSALSAVAATLLIGAGTYAYFSDVGTSNDNFFSSGTLDLKLSDDTVEFDQDNVTASFGGTDMAPGSCTAIAQLRAKNSGTVAGNHIEIAVVNNVTDNGADSIPNMDAFLRLETFRYDGGNLSVADSNGNSFTDLADLATFGVDDLLLTNLSTDHTIELQVCLDSTATNAVQGDSVDSDWTITLNQHSSQ</sequence>
<protein>
    <submittedName>
        <fullName evidence="2">Uncharacterized protein</fullName>
    </submittedName>
</protein>
<proteinExistence type="predicted"/>
<accession>A0A0G1V2X9</accession>
<keyword evidence="1" id="KW-0732">Signal</keyword>
<evidence type="ECO:0000313" key="3">
    <source>
        <dbReference type="Proteomes" id="UP000034364"/>
    </source>
</evidence>
<evidence type="ECO:0000256" key="1">
    <source>
        <dbReference type="SAM" id="SignalP"/>
    </source>
</evidence>
<dbReference type="Pfam" id="PF12389">
    <property type="entry name" value="Peptidase_M73"/>
    <property type="match status" value="1"/>
</dbReference>
<evidence type="ECO:0000313" key="2">
    <source>
        <dbReference type="EMBL" id="KKU64320.1"/>
    </source>
</evidence>
<dbReference type="InterPro" id="IPR022121">
    <property type="entry name" value="Peptidase_M73_camelysin"/>
</dbReference>
<reference evidence="2 3" key="1">
    <citation type="journal article" date="2015" name="Nature">
        <title>rRNA introns, odd ribosomes, and small enigmatic genomes across a large radiation of phyla.</title>
        <authorList>
            <person name="Brown C.T."/>
            <person name="Hug L.A."/>
            <person name="Thomas B.C."/>
            <person name="Sharon I."/>
            <person name="Castelle C.J."/>
            <person name="Singh A."/>
            <person name="Wilkins M.J."/>
            <person name="Williams K.H."/>
            <person name="Banfield J.F."/>
        </authorList>
    </citation>
    <scope>NUCLEOTIDE SEQUENCE [LARGE SCALE GENOMIC DNA]</scope>
</reference>
<comment type="caution">
    <text evidence="2">The sequence shown here is derived from an EMBL/GenBank/DDBJ whole genome shotgun (WGS) entry which is preliminary data.</text>
</comment>
<dbReference type="Proteomes" id="UP000034364">
    <property type="component" value="Unassembled WGS sequence"/>
</dbReference>